<sequence>MRLPYYSSLTGVRAVAAFMVYLHHYNPGELIFESSFLKSVFHEFHVGVTIFFTLSGFLITERYFTTELLSIKNIKIYIINRFARIYPLYIVLTLPVFFIAFYNAGFTRYYLYALILNITLLKSLSLEYMFTGLPQAWSLTVEECFYFFAIFFFAALNSRRFNKAAVWISAIILLPTTGFLLVKAFNFLHLPFFENVPFVAYTTFFGRFSEFFIGAGLALLLKKVKTKHDFSFLTYGGILLFSLGIFALMKIKVAYGANFGVSPPIGTAVNNLYFPLCIATIFMGLLREKTLVSTFLSTKALSVLGKSSYAFYLIHMGLIHELLSPYFNEESTLGAVAIYLVLVALSIALYYFFEEPVNKKIKSLTSRHEWPTPTSSSSNSALSKASVR</sequence>
<keyword evidence="2" id="KW-0812">Transmembrane</keyword>
<reference evidence="4 5" key="1">
    <citation type="submission" date="2020-08" db="EMBL/GenBank/DDBJ databases">
        <title>Genome sequence of Hymenobacter qilianensis JCM 19763T.</title>
        <authorList>
            <person name="Hyun D.-W."/>
            <person name="Bae J.-W."/>
        </authorList>
    </citation>
    <scope>NUCLEOTIDE SEQUENCE [LARGE SCALE GENOMIC DNA]</scope>
    <source>
        <strain evidence="4 5">JCM 19763</strain>
    </source>
</reference>
<dbReference type="PANTHER" id="PTHR23028:SF53">
    <property type="entry name" value="ACYL_TRANSF_3 DOMAIN-CONTAINING PROTEIN"/>
    <property type="match status" value="1"/>
</dbReference>
<evidence type="ECO:0000256" key="1">
    <source>
        <dbReference type="SAM" id="MobiDB-lite"/>
    </source>
</evidence>
<feature type="transmembrane region" description="Helical" evidence="2">
    <location>
        <begin position="6"/>
        <end position="23"/>
    </location>
</feature>
<organism evidence="4 5">
    <name type="scientific">Hymenobacter qilianensis</name>
    <dbReference type="NCBI Taxonomy" id="1385715"/>
    <lineage>
        <taxon>Bacteria</taxon>
        <taxon>Pseudomonadati</taxon>
        <taxon>Bacteroidota</taxon>
        <taxon>Cytophagia</taxon>
        <taxon>Cytophagales</taxon>
        <taxon>Hymenobacteraceae</taxon>
        <taxon>Hymenobacter</taxon>
    </lineage>
</organism>
<dbReference type="InterPro" id="IPR050879">
    <property type="entry name" value="Acyltransferase_3"/>
</dbReference>
<keyword evidence="4" id="KW-0012">Acyltransferase</keyword>
<gene>
    <name evidence="4" type="ORF">H9L05_18875</name>
</gene>
<dbReference type="GO" id="GO:0016747">
    <property type="term" value="F:acyltransferase activity, transferring groups other than amino-acyl groups"/>
    <property type="evidence" value="ECO:0007669"/>
    <property type="project" value="InterPro"/>
</dbReference>
<feature type="transmembrane region" description="Helical" evidence="2">
    <location>
        <begin position="84"/>
        <end position="102"/>
    </location>
</feature>
<dbReference type="EMBL" id="CP060784">
    <property type="protein sequence ID" value="QNP51951.1"/>
    <property type="molecule type" value="Genomic_DNA"/>
</dbReference>
<evidence type="ECO:0000313" key="4">
    <source>
        <dbReference type="EMBL" id="QNP51951.1"/>
    </source>
</evidence>
<dbReference type="PANTHER" id="PTHR23028">
    <property type="entry name" value="ACETYLTRANSFERASE"/>
    <property type="match status" value="1"/>
</dbReference>
<name>A0A7H0GUI5_9BACT</name>
<feature type="transmembrane region" description="Helical" evidence="2">
    <location>
        <begin position="333"/>
        <end position="353"/>
    </location>
</feature>
<evidence type="ECO:0000313" key="5">
    <source>
        <dbReference type="Proteomes" id="UP000516093"/>
    </source>
</evidence>
<keyword evidence="5" id="KW-1185">Reference proteome</keyword>
<feature type="region of interest" description="Disordered" evidence="1">
    <location>
        <begin position="367"/>
        <end position="388"/>
    </location>
</feature>
<feature type="transmembrane region" description="Helical" evidence="2">
    <location>
        <begin position="198"/>
        <end position="220"/>
    </location>
</feature>
<keyword evidence="2" id="KW-0472">Membrane</keyword>
<feature type="compositionally biased region" description="Low complexity" evidence="1">
    <location>
        <begin position="375"/>
        <end position="388"/>
    </location>
</feature>
<feature type="domain" description="Acyltransferase 3" evidence="3">
    <location>
        <begin position="8"/>
        <end position="350"/>
    </location>
</feature>
<dbReference type="InterPro" id="IPR002656">
    <property type="entry name" value="Acyl_transf_3_dom"/>
</dbReference>
<dbReference type="RefSeq" id="WP_187732219.1">
    <property type="nucleotide sequence ID" value="NZ_BMFN01000002.1"/>
</dbReference>
<accession>A0A7H0GUI5</accession>
<feature type="transmembrane region" description="Helical" evidence="2">
    <location>
        <begin position="232"/>
        <end position="251"/>
    </location>
</feature>
<protein>
    <submittedName>
        <fullName evidence="4">Acyltransferase</fullName>
    </submittedName>
</protein>
<proteinExistence type="predicted"/>
<dbReference type="GO" id="GO:0009103">
    <property type="term" value="P:lipopolysaccharide biosynthetic process"/>
    <property type="evidence" value="ECO:0007669"/>
    <property type="project" value="TreeGrafter"/>
</dbReference>
<evidence type="ECO:0000256" key="2">
    <source>
        <dbReference type="SAM" id="Phobius"/>
    </source>
</evidence>
<dbReference type="Proteomes" id="UP000516093">
    <property type="component" value="Chromosome"/>
</dbReference>
<dbReference type="GO" id="GO:0016020">
    <property type="term" value="C:membrane"/>
    <property type="evidence" value="ECO:0007669"/>
    <property type="project" value="TreeGrafter"/>
</dbReference>
<keyword evidence="2" id="KW-1133">Transmembrane helix</keyword>
<feature type="transmembrane region" description="Helical" evidence="2">
    <location>
        <begin position="136"/>
        <end position="157"/>
    </location>
</feature>
<feature type="transmembrane region" description="Helical" evidence="2">
    <location>
        <begin position="44"/>
        <end position="64"/>
    </location>
</feature>
<dbReference type="AlphaFoldDB" id="A0A7H0GUI5"/>
<feature type="transmembrane region" description="Helical" evidence="2">
    <location>
        <begin position="164"/>
        <end position="186"/>
    </location>
</feature>
<evidence type="ECO:0000259" key="3">
    <source>
        <dbReference type="Pfam" id="PF01757"/>
    </source>
</evidence>
<dbReference type="Pfam" id="PF01757">
    <property type="entry name" value="Acyl_transf_3"/>
    <property type="match status" value="1"/>
</dbReference>
<keyword evidence="4" id="KW-0808">Transferase</keyword>
<feature type="transmembrane region" description="Helical" evidence="2">
    <location>
        <begin position="271"/>
        <end position="288"/>
    </location>
</feature>
<dbReference type="KEGG" id="hqi:H9L05_18875"/>